<dbReference type="PROSITE" id="PS51671">
    <property type="entry name" value="ACT"/>
    <property type="match status" value="2"/>
</dbReference>
<keyword evidence="3" id="KW-0677">Repeat</keyword>
<dbReference type="GO" id="GO:0006808">
    <property type="term" value="P:regulation of nitrogen utilization"/>
    <property type="evidence" value="ECO:0007669"/>
    <property type="project" value="UniProtKB-UniRule"/>
</dbReference>
<comment type="activity regulation">
    <text evidence="7">Uridylyltransferase (UTase) activity is inhibited by glutamine, while glutamine activates uridylyl-removing (UR) activity.</text>
</comment>
<keyword evidence="2 7" id="KW-0548">Nucleotidyltransferase</keyword>
<dbReference type="Pfam" id="PF08335">
    <property type="entry name" value="GlnD_UR_UTase"/>
    <property type="match status" value="1"/>
</dbReference>
<dbReference type="PROSITE" id="PS51831">
    <property type="entry name" value="HD"/>
    <property type="match status" value="1"/>
</dbReference>
<comment type="caution">
    <text evidence="7">Lacks conserved residue(s) required for the propagation of feature annotation.</text>
</comment>
<dbReference type="PANTHER" id="PTHR47320:SF1">
    <property type="entry name" value="BIFUNCTIONAL URIDYLYLTRANSFERASE_URIDYLYL-REMOVING ENZYME"/>
    <property type="match status" value="1"/>
</dbReference>
<accession>A0A1X3DK21</accession>
<dbReference type="CDD" id="cd00077">
    <property type="entry name" value="HDc"/>
    <property type="match status" value="1"/>
</dbReference>
<comment type="catalytic activity">
    <reaction evidence="7">
        <text>[protein-PII]-L-tyrosine + UTP = [protein-PII]-uridylyl-L-tyrosine + diphosphate</text>
        <dbReference type="Rhea" id="RHEA:13673"/>
        <dbReference type="Rhea" id="RHEA-COMP:12147"/>
        <dbReference type="Rhea" id="RHEA-COMP:12148"/>
        <dbReference type="ChEBI" id="CHEBI:33019"/>
        <dbReference type="ChEBI" id="CHEBI:46398"/>
        <dbReference type="ChEBI" id="CHEBI:46858"/>
        <dbReference type="ChEBI" id="CHEBI:90602"/>
        <dbReference type="EC" id="2.7.7.59"/>
    </reaction>
</comment>
<comment type="function">
    <text evidence="7">Modifies, by uridylylation and deuridylylation, the PII regulatory proteins (GlnB and homologs), in response to the nitrogen status of the cell that GlnD senses through the glutamine level. Under low glutamine levels, catalyzes the conversion of the PII proteins and UTP to PII-UMP and PPi, while under higher glutamine levels, GlnD hydrolyzes PII-UMP to PII and UMP (deuridylylation). Thus, controls uridylylation state and activity of the PII proteins, and plays an important role in the regulation of nitrogen metabolism.</text>
</comment>
<dbReference type="EC" id="2.7.7.59" evidence="7"/>
<organism evidence="10 11">
    <name type="scientific">Neisseria dumasiana</name>
    <dbReference type="NCBI Taxonomy" id="1931275"/>
    <lineage>
        <taxon>Bacteria</taxon>
        <taxon>Pseudomonadati</taxon>
        <taxon>Pseudomonadota</taxon>
        <taxon>Betaproteobacteria</taxon>
        <taxon>Neisseriales</taxon>
        <taxon>Neisseriaceae</taxon>
        <taxon>Neisseria</taxon>
    </lineage>
</organism>
<gene>
    <name evidence="7" type="primary">glnD</name>
    <name evidence="10" type="ORF">BV912_02695</name>
</gene>
<dbReference type="InterPro" id="IPR010043">
    <property type="entry name" value="UTase/UR"/>
</dbReference>
<feature type="domain" description="HD" evidence="9">
    <location>
        <begin position="437"/>
        <end position="559"/>
    </location>
</feature>
<dbReference type="CDD" id="cd05401">
    <property type="entry name" value="NT_GlnE_GlnD_like"/>
    <property type="match status" value="1"/>
</dbReference>
<evidence type="ECO:0000256" key="7">
    <source>
        <dbReference type="HAMAP-Rule" id="MF_00277"/>
    </source>
</evidence>
<dbReference type="EC" id="3.1.4.-" evidence="7"/>
<dbReference type="CDD" id="cd04900">
    <property type="entry name" value="ACT_UUR-like_1"/>
    <property type="match status" value="1"/>
</dbReference>
<dbReference type="InterPro" id="IPR013546">
    <property type="entry name" value="PII_UdlTrfase/GS_AdlTrfase"/>
</dbReference>
<dbReference type="PANTHER" id="PTHR47320">
    <property type="entry name" value="BIFUNCTIONAL URIDYLYLTRANSFERASE/URIDYLYL-REMOVING ENZYME"/>
    <property type="match status" value="1"/>
</dbReference>
<comment type="domain">
    <text evidence="7">Has four distinct domains: an N-terminal nucleotidyltransferase (NT) domain responsible for UTase activity, a central HD domain that encodes UR activity, and two C-terminal ACT domains that seem to have a role in glutamine sensing.</text>
</comment>
<dbReference type="Pfam" id="PF03445">
    <property type="entry name" value="DUF294"/>
    <property type="match status" value="1"/>
</dbReference>
<evidence type="ECO:0000256" key="1">
    <source>
        <dbReference type="ARBA" id="ARBA00022679"/>
    </source>
</evidence>
<dbReference type="InterPro" id="IPR005105">
    <property type="entry name" value="GlnD_Uridyltrans_N"/>
</dbReference>
<dbReference type="SUPFAM" id="SSF109604">
    <property type="entry name" value="HD-domain/PDEase-like"/>
    <property type="match status" value="1"/>
</dbReference>
<keyword evidence="5 7" id="KW-0460">Magnesium</keyword>
<comment type="caution">
    <text evidence="10">The sequence shown here is derived from an EMBL/GenBank/DDBJ whole genome shotgun (WGS) entry which is preliminary data.</text>
</comment>
<evidence type="ECO:0000256" key="6">
    <source>
        <dbReference type="ARBA" id="ARBA00023268"/>
    </source>
</evidence>
<dbReference type="NCBIfam" id="TIGR01693">
    <property type="entry name" value="UTase_glnD"/>
    <property type="match status" value="1"/>
</dbReference>
<evidence type="ECO:0000313" key="11">
    <source>
        <dbReference type="Proteomes" id="UP000193303"/>
    </source>
</evidence>
<dbReference type="Proteomes" id="UP000193303">
    <property type="component" value="Unassembled WGS sequence"/>
</dbReference>
<feature type="domain" description="ACT" evidence="8">
    <location>
        <begin position="787"/>
        <end position="855"/>
    </location>
</feature>
<dbReference type="RefSeq" id="WP_085358213.1">
    <property type="nucleotide sequence ID" value="NZ_MTAB01000004.1"/>
</dbReference>
<dbReference type="Gene3D" id="1.10.3210.10">
    <property type="entry name" value="Hypothetical protein af1432"/>
    <property type="match status" value="1"/>
</dbReference>
<dbReference type="SMART" id="SM00471">
    <property type="entry name" value="HDc"/>
    <property type="match status" value="1"/>
</dbReference>
<dbReference type="OrthoDB" id="9758038at2"/>
<dbReference type="GO" id="GO:0008081">
    <property type="term" value="F:phosphoric diester hydrolase activity"/>
    <property type="evidence" value="ECO:0007669"/>
    <property type="project" value="UniProtKB-UniRule"/>
</dbReference>
<evidence type="ECO:0000259" key="8">
    <source>
        <dbReference type="PROSITE" id="PS51671"/>
    </source>
</evidence>
<evidence type="ECO:0000256" key="4">
    <source>
        <dbReference type="ARBA" id="ARBA00022801"/>
    </source>
</evidence>
<dbReference type="SUPFAM" id="SSF81593">
    <property type="entry name" value="Nucleotidyltransferase substrate binding subunit/domain"/>
    <property type="match status" value="1"/>
</dbReference>
<dbReference type="InterPro" id="IPR002912">
    <property type="entry name" value="ACT_dom"/>
</dbReference>
<feature type="domain" description="ACT" evidence="8">
    <location>
        <begin position="673"/>
        <end position="755"/>
    </location>
</feature>
<evidence type="ECO:0000256" key="2">
    <source>
        <dbReference type="ARBA" id="ARBA00022695"/>
    </source>
</evidence>
<dbReference type="SUPFAM" id="SSF55021">
    <property type="entry name" value="ACT-like"/>
    <property type="match status" value="2"/>
</dbReference>
<dbReference type="HAMAP" id="MF_00277">
    <property type="entry name" value="PII_uridylyl_transf"/>
    <property type="match status" value="1"/>
</dbReference>
<protein>
    <recommendedName>
        <fullName evidence="7">Bifunctional uridylyltransferase/uridylyl-removing enzyme</fullName>
        <shortName evidence="7">UTase/UR</shortName>
    </recommendedName>
    <alternativeName>
        <fullName evidence="7">Bifunctional [protein-PII] modification enzyme</fullName>
    </alternativeName>
    <alternativeName>
        <fullName evidence="7">Bifunctional nitrogen sensor protein</fullName>
    </alternativeName>
    <domain>
        <recommendedName>
            <fullName evidence="7">[Protein-PII] uridylyltransferase</fullName>
            <shortName evidence="7">PII uridylyltransferase</shortName>
            <shortName evidence="7">UTase</shortName>
            <ecNumber evidence="7">2.7.7.59</ecNumber>
        </recommendedName>
    </domain>
    <domain>
        <recommendedName>
            <fullName evidence="7">[Protein-PII]-UMP uridylyl-removing enzyme</fullName>
            <shortName evidence="7">UR</shortName>
            <ecNumber evidence="7">3.1.4.-</ecNumber>
        </recommendedName>
    </domain>
</protein>
<keyword evidence="1 7" id="KW-0808">Transferase</keyword>
<dbReference type="InterPro" id="IPR006674">
    <property type="entry name" value="HD_domain"/>
</dbReference>
<keyword evidence="6 7" id="KW-0511">Multifunctional enzyme</keyword>
<evidence type="ECO:0000256" key="5">
    <source>
        <dbReference type="ARBA" id="ARBA00022842"/>
    </source>
</evidence>
<dbReference type="SUPFAM" id="SSF81301">
    <property type="entry name" value="Nucleotidyltransferase"/>
    <property type="match status" value="1"/>
</dbReference>
<dbReference type="STRING" id="1931275.BV914_06595"/>
<keyword evidence="4 7" id="KW-0378">Hydrolase</keyword>
<name>A0A1X3DK21_9NEIS</name>
<dbReference type="InterPro" id="IPR043519">
    <property type="entry name" value="NT_sf"/>
</dbReference>
<evidence type="ECO:0000313" key="10">
    <source>
        <dbReference type="EMBL" id="OSI24266.1"/>
    </source>
</evidence>
<dbReference type="PIRSF" id="PIRSF006288">
    <property type="entry name" value="PII_uridyltransf"/>
    <property type="match status" value="1"/>
</dbReference>
<dbReference type="InterPro" id="IPR045865">
    <property type="entry name" value="ACT-like_dom_sf"/>
</dbReference>
<comment type="cofactor">
    <cofactor evidence="7">
        <name>Mg(2+)</name>
        <dbReference type="ChEBI" id="CHEBI:18420"/>
    </cofactor>
</comment>
<feature type="region of interest" description="Uridylyltransferase" evidence="7">
    <location>
        <begin position="1"/>
        <end position="318"/>
    </location>
</feature>
<evidence type="ECO:0000256" key="3">
    <source>
        <dbReference type="ARBA" id="ARBA00022737"/>
    </source>
</evidence>
<dbReference type="GO" id="GO:0008773">
    <property type="term" value="F:[protein-PII] uridylyltransferase activity"/>
    <property type="evidence" value="ECO:0007669"/>
    <property type="project" value="UniProtKB-UniRule"/>
</dbReference>
<reference evidence="11" key="1">
    <citation type="submission" date="2017-01" db="EMBL/GenBank/DDBJ databases">
        <authorList>
            <person name="Mah S.A."/>
            <person name="Swanson W.J."/>
            <person name="Moy G.W."/>
            <person name="Vacquier V.D."/>
        </authorList>
    </citation>
    <scope>NUCLEOTIDE SEQUENCE [LARGE SCALE GENOMIC DNA]</scope>
    <source>
        <strain evidence="11">124861</strain>
    </source>
</reference>
<dbReference type="EMBL" id="MTAB01000004">
    <property type="protein sequence ID" value="OSI24266.1"/>
    <property type="molecule type" value="Genomic_DNA"/>
</dbReference>
<dbReference type="InterPro" id="IPR003607">
    <property type="entry name" value="HD/PDEase_dom"/>
</dbReference>
<evidence type="ECO:0000259" key="9">
    <source>
        <dbReference type="PROSITE" id="PS51831"/>
    </source>
</evidence>
<comment type="catalytic activity">
    <reaction evidence="7">
        <text>[protein-PII]-uridylyl-L-tyrosine + H2O = [protein-PII]-L-tyrosine + UMP + H(+)</text>
        <dbReference type="Rhea" id="RHEA:48600"/>
        <dbReference type="Rhea" id="RHEA-COMP:12147"/>
        <dbReference type="Rhea" id="RHEA-COMP:12148"/>
        <dbReference type="ChEBI" id="CHEBI:15377"/>
        <dbReference type="ChEBI" id="CHEBI:15378"/>
        <dbReference type="ChEBI" id="CHEBI:46858"/>
        <dbReference type="ChEBI" id="CHEBI:57865"/>
        <dbReference type="ChEBI" id="CHEBI:90602"/>
    </reaction>
</comment>
<proteinExistence type="inferred from homology"/>
<dbReference type="AlphaFoldDB" id="A0A1X3DK21"/>
<dbReference type="Pfam" id="PF01966">
    <property type="entry name" value="HD"/>
    <property type="match status" value="1"/>
</dbReference>
<comment type="similarity">
    <text evidence="7">Belongs to the GlnD family.</text>
</comment>
<sequence>MHNLIPLAADTLKTRKQQAVDAYRVRHNPLIFFEQYGAAVEEALAVLWQTLFSDHTNLCLMATGGFGRGEMYPYSDVDLALVSADPLTPQEQERTAAFVQALWDMQLTPALKAGSISELCESAREDITGDTAFLEARILCGNRSVGTELLERMNLQRDTVSFIEAKLLEMQQRHAKSQGTGAVLEPNIKTCPGGLRDIHTMLWLAKAQGLDAPLGTLIAQGVLTRTEAAMLLNSHTRLATIRIELHLSAERNEDRLIFDLQSQVAENLGWQNESRRERSEKLMRMFYRAGKTLIQLGGILLPMLRGRVYSLVRRVVHRIDEHYYQLDNQVAVYDKKLFARQPEHLFKIIEILQTRNDISSIAPKTLRAWWAATRKINRRFYDNAENRRRFAGFFKQGEGLTHVMRFLNLYGVLERYLPAWGKIVGLLQHDLFHIYPVDDHILTVLHNMRRLAMDSRSHELPFASALMHAFEKKHILYLAAFFHDIAKGRGGDHSIEGIADARRFADDHFLSEEESALLCWLVEDHLLMSAVAQKEDIQDPDVISHFCERVQTRERLSALYLLTVSDIRGTNPKLWNSWKAGLLESLFHAAARRFSGESGSRHQLVSRRQQSAVEQLNRAGTPEKQQKKLWQALGSAYFVRHELQDILWHTANLAHQTESPQIRSRLLEGGTLQVMVFMPNAPRLFARLCRIFSRHGFDILAARAFVTEHNYILDTFIVQIPEKYDSGEYRSVQSGLEAEINNFIHGFDTTQNHTPHSTAVRSRRSRHLPIAPSVHLMPETDYPGWYTLEIVAVNRPYLLADIAEVLSAQDISLRYAKIATLDERAEDSFVLFSPQLDNPKKQLALTQALLEQLSA</sequence>
<dbReference type="CDD" id="cd04899">
    <property type="entry name" value="ACT_ACR-UUR-like_2"/>
    <property type="match status" value="1"/>
</dbReference>